<proteinExistence type="predicted"/>
<dbReference type="EMBL" id="JACJJG010000007">
    <property type="protein sequence ID" value="MBM6672871.1"/>
    <property type="molecule type" value="Genomic_DNA"/>
</dbReference>
<feature type="transmembrane region" description="Helical" evidence="5">
    <location>
        <begin position="167"/>
        <end position="188"/>
    </location>
</feature>
<dbReference type="GO" id="GO:0016020">
    <property type="term" value="C:membrane"/>
    <property type="evidence" value="ECO:0007669"/>
    <property type="project" value="UniProtKB-SubCell"/>
</dbReference>
<dbReference type="InterPro" id="IPR002657">
    <property type="entry name" value="BilAc:Na_symport/Acr3"/>
</dbReference>
<keyword evidence="3 5" id="KW-1133">Transmembrane helix</keyword>
<feature type="transmembrane region" description="Helical" evidence="5">
    <location>
        <begin position="133"/>
        <end position="155"/>
    </location>
</feature>
<protein>
    <submittedName>
        <fullName evidence="6">Transporter</fullName>
    </submittedName>
</protein>
<feature type="transmembrane region" description="Helical" evidence="5">
    <location>
        <begin position="278"/>
        <end position="301"/>
    </location>
</feature>
<dbReference type="Pfam" id="PF01758">
    <property type="entry name" value="SBF"/>
    <property type="match status" value="1"/>
</dbReference>
<keyword evidence="2 5" id="KW-0812">Transmembrane</keyword>
<feature type="transmembrane region" description="Helical" evidence="5">
    <location>
        <begin position="12"/>
        <end position="30"/>
    </location>
</feature>
<reference evidence="6" key="2">
    <citation type="journal article" date="2021" name="Sci. Rep.">
        <title>The distribution of antibiotic resistance genes in chicken gut microbiota commensals.</title>
        <authorList>
            <person name="Juricova H."/>
            <person name="Matiasovicova J."/>
            <person name="Kubasova T."/>
            <person name="Cejkova D."/>
            <person name="Rychlik I."/>
        </authorList>
    </citation>
    <scope>NUCLEOTIDE SEQUENCE</scope>
    <source>
        <strain evidence="6">An824</strain>
    </source>
</reference>
<accession>A0A938WQM6</accession>
<evidence type="ECO:0000256" key="4">
    <source>
        <dbReference type="ARBA" id="ARBA00023136"/>
    </source>
</evidence>
<evidence type="ECO:0000256" key="5">
    <source>
        <dbReference type="SAM" id="Phobius"/>
    </source>
</evidence>
<gene>
    <name evidence="6" type="ORF">H6A34_03110</name>
</gene>
<feature type="transmembrane region" description="Helical" evidence="5">
    <location>
        <begin position="100"/>
        <end position="121"/>
    </location>
</feature>
<comment type="caution">
    <text evidence="6">The sequence shown here is derived from an EMBL/GenBank/DDBJ whole genome shotgun (WGS) entry which is preliminary data.</text>
</comment>
<dbReference type="Gene3D" id="1.20.1530.20">
    <property type="match status" value="1"/>
</dbReference>
<evidence type="ECO:0000313" key="7">
    <source>
        <dbReference type="Proteomes" id="UP000706891"/>
    </source>
</evidence>
<dbReference type="Proteomes" id="UP000706891">
    <property type="component" value="Unassembled WGS sequence"/>
</dbReference>
<name>A0A938WQM6_9BACT</name>
<reference evidence="6" key="1">
    <citation type="submission" date="2020-08" db="EMBL/GenBank/DDBJ databases">
        <authorList>
            <person name="Cejkova D."/>
            <person name="Kubasova T."/>
            <person name="Jahodarova E."/>
            <person name="Rychlik I."/>
        </authorList>
    </citation>
    <scope>NUCLEOTIDE SEQUENCE</scope>
    <source>
        <strain evidence="6">An824</strain>
    </source>
</reference>
<feature type="transmembrane region" description="Helical" evidence="5">
    <location>
        <begin position="42"/>
        <end position="61"/>
    </location>
</feature>
<dbReference type="InterPro" id="IPR038770">
    <property type="entry name" value="Na+/solute_symporter_sf"/>
</dbReference>
<evidence type="ECO:0000256" key="2">
    <source>
        <dbReference type="ARBA" id="ARBA00022692"/>
    </source>
</evidence>
<evidence type="ECO:0000256" key="1">
    <source>
        <dbReference type="ARBA" id="ARBA00004141"/>
    </source>
</evidence>
<feature type="transmembrane region" description="Helical" evidence="5">
    <location>
        <begin position="239"/>
        <end position="257"/>
    </location>
</feature>
<feature type="transmembrane region" description="Helical" evidence="5">
    <location>
        <begin position="208"/>
        <end position="227"/>
    </location>
</feature>
<comment type="subcellular location">
    <subcellularLocation>
        <location evidence="1">Membrane</location>
        <topology evidence="1">Multi-pass membrane protein</topology>
    </subcellularLocation>
</comment>
<feature type="transmembrane region" description="Helical" evidence="5">
    <location>
        <begin position="73"/>
        <end position="94"/>
    </location>
</feature>
<keyword evidence="7" id="KW-1185">Reference proteome</keyword>
<evidence type="ECO:0000256" key="3">
    <source>
        <dbReference type="ARBA" id="ARBA00022989"/>
    </source>
</evidence>
<organism evidence="6 7">
    <name type="scientific">Marseilla massiliensis</name>
    <dbReference type="NCBI Taxonomy" id="1841864"/>
    <lineage>
        <taxon>Bacteria</taxon>
        <taxon>Pseudomonadati</taxon>
        <taxon>Bacteroidota</taxon>
        <taxon>Bacteroidia</taxon>
        <taxon>Bacteroidales</taxon>
        <taxon>Prevotellaceae</taxon>
        <taxon>Marseilla</taxon>
    </lineage>
</organism>
<dbReference type="AlphaFoldDB" id="A0A938WQM6"/>
<evidence type="ECO:0000313" key="6">
    <source>
        <dbReference type="EMBL" id="MBM6672871.1"/>
    </source>
</evidence>
<keyword evidence="4 5" id="KW-0472">Membrane</keyword>
<sequence>MNKAIRILKNWTLPLGMSCGLLGFLAFHYIKALSPIKPATQATAEFLMPTVLFIMLFATFCKVNPRDMRITGWHVWLVLFQLAACTCIALLLHFEPNLSFVLPAEGLMVCLVCPTAGAAAVITGKLGGSETSLTTYTILSNLAAAVIIPLVFPLVEKHAYASFLSQFITILRHVFPLLVFPFLLAWGLREFFPNAHKQVVAYCRNLAFYLWGFGLILSVGQTCRFLADSPVSANVKWTLSLVSLLACILQFCLGKSIGAAYGERIGGGQGLGQKNTIFAIWVTYTYLTPVLSVAPGTYIIWQNIFNSWQVWRKQRAEEKNNRQTY</sequence>
<dbReference type="RefSeq" id="WP_205103391.1">
    <property type="nucleotide sequence ID" value="NZ_JACJJG010000007.1"/>
</dbReference>